<feature type="region of interest" description="Disordered" evidence="1">
    <location>
        <begin position="86"/>
        <end position="118"/>
    </location>
</feature>
<evidence type="ECO:0000313" key="3">
    <source>
        <dbReference type="EMBL" id="MDT0346822.1"/>
    </source>
</evidence>
<dbReference type="InterPro" id="IPR029063">
    <property type="entry name" value="SAM-dependent_MTases_sf"/>
</dbReference>
<organism evidence="3 4">
    <name type="scientific">Streptomyces litchfieldiae</name>
    <dbReference type="NCBI Taxonomy" id="3075543"/>
    <lineage>
        <taxon>Bacteria</taxon>
        <taxon>Bacillati</taxon>
        <taxon>Actinomycetota</taxon>
        <taxon>Actinomycetes</taxon>
        <taxon>Kitasatosporales</taxon>
        <taxon>Streptomycetaceae</taxon>
        <taxon>Streptomyces</taxon>
    </lineage>
</organism>
<evidence type="ECO:0000256" key="1">
    <source>
        <dbReference type="SAM" id="MobiDB-lite"/>
    </source>
</evidence>
<sequence length="118" mass="12487">MRTGREGDRGGPGARHGGARRAGGPAAEVRLAALPGLPFADGKFDAVLANFVLNHAGRPRAALTELRRVTHPGGRIAVTVWARTWPTRPGKRSAGTTGRHRRSGGAARLPAWRRSGRS</sequence>
<dbReference type="InterPro" id="IPR013216">
    <property type="entry name" value="Methyltransf_11"/>
</dbReference>
<feature type="domain" description="Methyltransferase type 11" evidence="2">
    <location>
        <begin position="27"/>
        <end position="77"/>
    </location>
</feature>
<dbReference type="CDD" id="cd02440">
    <property type="entry name" value="AdoMet_MTases"/>
    <property type="match status" value="1"/>
</dbReference>
<keyword evidence="3" id="KW-0489">Methyltransferase</keyword>
<reference evidence="4" key="1">
    <citation type="submission" date="2023-07" db="EMBL/GenBank/DDBJ databases">
        <title>30 novel species of actinomycetes from the DSMZ collection.</title>
        <authorList>
            <person name="Nouioui I."/>
        </authorList>
    </citation>
    <scope>NUCLEOTIDE SEQUENCE [LARGE SCALE GENOMIC DNA]</scope>
    <source>
        <strain evidence="4">DSM 44938</strain>
    </source>
</reference>
<name>A0ABU2MYT6_9ACTN</name>
<evidence type="ECO:0000313" key="4">
    <source>
        <dbReference type="Proteomes" id="UP001183246"/>
    </source>
</evidence>
<dbReference type="Gene3D" id="3.40.50.150">
    <property type="entry name" value="Vaccinia Virus protein VP39"/>
    <property type="match status" value="1"/>
</dbReference>
<evidence type="ECO:0000259" key="2">
    <source>
        <dbReference type="Pfam" id="PF08241"/>
    </source>
</evidence>
<keyword evidence="3" id="KW-0808">Transferase</keyword>
<feature type="region of interest" description="Disordered" evidence="1">
    <location>
        <begin position="1"/>
        <end position="25"/>
    </location>
</feature>
<comment type="caution">
    <text evidence="3">The sequence shown here is derived from an EMBL/GenBank/DDBJ whole genome shotgun (WGS) entry which is preliminary data.</text>
</comment>
<dbReference type="Pfam" id="PF08241">
    <property type="entry name" value="Methyltransf_11"/>
    <property type="match status" value="1"/>
</dbReference>
<dbReference type="GO" id="GO:0008168">
    <property type="term" value="F:methyltransferase activity"/>
    <property type="evidence" value="ECO:0007669"/>
    <property type="project" value="UniProtKB-KW"/>
</dbReference>
<dbReference type="SUPFAM" id="SSF53335">
    <property type="entry name" value="S-adenosyl-L-methionine-dependent methyltransferases"/>
    <property type="match status" value="1"/>
</dbReference>
<accession>A0ABU2MYT6</accession>
<gene>
    <name evidence="3" type="ORF">RM590_30195</name>
</gene>
<keyword evidence="4" id="KW-1185">Reference proteome</keyword>
<proteinExistence type="predicted"/>
<dbReference type="RefSeq" id="WP_311707946.1">
    <property type="nucleotide sequence ID" value="NZ_JAVREL010000024.1"/>
</dbReference>
<dbReference type="EMBL" id="JAVREL010000024">
    <property type="protein sequence ID" value="MDT0346822.1"/>
    <property type="molecule type" value="Genomic_DNA"/>
</dbReference>
<protein>
    <submittedName>
        <fullName evidence="3">Class I SAM-dependent methyltransferase</fullName>
    </submittedName>
</protein>
<dbReference type="GO" id="GO:0032259">
    <property type="term" value="P:methylation"/>
    <property type="evidence" value="ECO:0007669"/>
    <property type="project" value="UniProtKB-KW"/>
</dbReference>
<dbReference type="Proteomes" id="UP001183246">
    <property type="component" value="Unassembled WGS sequence"/>
</dbReference>